<keyword evidence="3" id="KW-1185">Reference proteome</keyword>
<dbReference type="OrthoDB" id="3634131at2759"/>
<dbReference type="Proteomes" id="UP000070133">
    <property type="component" value="Unassembled WGS sequence"/>
</dbReference>
<name>A0A139HWW5_9PEZI</name>
<evidence type="ECO:0000313" key="2">
    <source>
        <dbReference type="EMBL" id="KXT06955.1"/>
    </source>
</evidence>
<comment type="caution">
    <text evidence="2">The sequence shown here is derived from an EMBL/GenBank/DDBJ whole genome shotgun (WGS) entry which is preliminary data.</text>
</comment>
<feature type="compositionally biased region" description="Basic and acidic residues" evidence="1">
    <location>
        <begin position="76"/>
        <end position="87"/>
    </location>
</feature>
<proteinExistence type="predicted"/>
<feature type="region of interest" description="Disordered" evidence="1">
    <location>
        <begin position="1"/>
        <end position="26"/>
    </location>
</feature>
<evidence type="ECO:0000256" key="1">
    <source>
        <dbReference type="SAM" id="MobiDB-lite"/>
    </source>
</evidence>
<feature type="compositionally biased region" description="Basic and acidic residues" evidence="1">
    <location>
        <begin position="10"/>
        <end position="19"/>
    </location>
</feature>
<sequence length="179" mass="20299">MSEQKRRKSVKETVRETVAKLRKRPHVTADQKLQVQIDSMNTQASELDAQCQVLKSKAGVFTARAQSNPMPSSPPPDREPLFERDPKAPPSQYDAQVKAYGILIGEWHLYEKEVKTFGKKLDRFEETVESMKRKHVEPTKAVGKPEHEFIGLDNALFKLKEQRGELSRAVAAVPLPAEH</sequence>
<evidence type="ECO:0000313" key="3">
    <source>
        <dbReference type="Proteomes" id="UP000070133"/>
    </source>
</evidence>
<feature type="region of interest" description="Disordered" evidence="1">
    <location>
        <begin position="62"/>
        <end position="91"/>
    </location>
</feature>
<dbReference type="AlphaFoldDB" id="A0A139HWW5"/>
<dbReference type="EMBL" id="LFZN01000004">
    <property type="protein sequence ID" value="KXT06955.1"/>
    <property type="molecule type" value="Genomic_DNA"/>
</dbReference>
<gene>
    <name evidence="2" type="ORF">AC578_7315</name>
</gene>
<reference evidence="2 3" key="1">
    <citation type="submission" date="2015-07" db="EMBL/GenBank/DDBJ databases">
        <title>Comparative genomics of the Sigatoka disease complex on banana suggests a link between parallel evolutionary changes in Pseudocercospora fijiensis and Pseudocercospora eumusae and increased virulence on the banana host.</title>
        <authorList>
            <person name="Chang T.-C."/>
            <person name="Salvucci A."/>
            <person name="Crous P.W."/>
            <person name="Stergiopoulos I."/>
        </authorList>
    </citation>
    <scope>NUCLEOTIDE SEQUENCE [LARGE SCALE GENOMIC DNA]</scope>
    <source>
        <strain evidence="2 3">CBS 114824</strain>
    </source>
</reference>
<organism evidence="2 3">
    <name type="scientific">Pseudocercospora eumusae</name>
    <dbReference type="NCBI Taxonomy" id="321146"/>
    <lineage>
        <taxon>Eukaryota</taxon>
        <taxon>Fungi</taxon>
        <taxon>Dikarya</taxon>
        <taxon>Ascomycota</taxon>
        <taxon>Pezizomycotina</taxon>
        <taxon>Dothideomycetes</taxon>
        <taxon>Dothideomycetidae</taxon>
        <taxon>Mycosphaerellales</taxon>
        <taxon>Mycosphaerellaceae</taxon>
        <taxon>Pseudocercospora</taxon>
    </lineage>
</organism>
<protein>
    <recommendedName>
        <fullName evidence="4">Tubulin-specific chaperone A</fullName>
    </recommendedName>
</protein>
<evidence type="ECO:0008006" key="4">
    <source>
        <dbReference type="Google" id="ProtNLM"/>
    </source>
</evidence>
<accession>A0A139HWW5</accession>